<evidence type="ECO:0000313" key="1">
    <source>
        <dbReference type="EMBL" id="BAY73505.1"/>
    </source>
</evidence>
<sequence length="154" mass="16644">MNPSKKKRLSLTMRLQPYEGDVLAEVVNYLNSLPKDEAQRKVADILVAAFLPVARYSSGSFTPEQIRLACWEAQDVLNKHGSYMRLALGVEQPQFVVSQPALAAPVVTVNAPAYNSNALESPELDSKAADSIRPASIVQGQASSLELDAIFGGD</sequence>
<gene>
    <name evidence="1" type="ORF">NIES23_63570</name>
</gene>
<geneLocation type="plasmid" evidence="1">
    <name>plasmid4</name>
</geneLocation>
<accession>A0A1Z4KX12</accession>
<dbReference type="EMBL" id="AP018220">
    <property type="protein sequence ID" value="BAY73505.1"/>
    <property type="molecule type" value="Genomic_DNA"/>
</dbReference>
<name>A0A1Z4KX12_ANAVA</name>
<keyword evidence="1" id="KW-0614">Plasmid</keyword>
<evidence type="ECO:0000313" key="2">
    <source>
        <dbReference type="Proteomes" id="UP000217507"/>
    </source>
</evidence>
<organism evidence="1 2">
    <name type="scientific">Trichormus variabilis NIES-23</name>
    <dbReference type="NCBI Taxonomy" id="1973479"/>
    <lineage>
        <taxon>Bacteria</taxon>
        <taxon>Bacillati</taxon>
        <taxon>Cyanobacteriota</taxon>
        <taxon>Cyanophyceae</taxon>
        <taxon>Nostocales</taxon>
        <taxon>Nostocaceae</taxon>
        <taxon>Trichormus</taxon>
    </lineage>
</organism>
<proteinExistence type="predicted"/>
<reference evidence="1 2" key="1">
    <citation type="submission" date="2017-06" db="EMBL/GenBank/DDBJ databases">
        <title>Genome sequencing of cyanobaciteial culture collection at National Institute for Environmental Studies (NIES).</title>
        <authorList>
            <person name="Hirose Y."/>
            <person name="Shimura Y."/>
            <person name="Fujisawa T."/>
            <person name="Nakamura Y."/>
            <person name="Kawachi M."/>
        </authorList>
    </citation>
    <scope>NUCLEOTIDE SEQUENCE [LARGE SCALE GENOMIC DNA]</scope>
    <source>
        <strain evidence="1 2">NIES-23</strain>
        <plasmid evidence="2">Plasmid Plasmid4 dna</plasmid>
    </source>
</reference>
<dbReference type="AlphaFoldDB" id="A0A1Z4KX12"/>
<dbReference type="Proteomes" id="UP000217507">
    <property type="component" value="Plasmid Plasmid4 dna"/>
</dbReference>
<protein>
    <submittedName>
        <fullName evidence="1">Uncharacterized protein</fullName>
    </submittedName>
</protein>